<keyword evidence="1" id="KW-0732">Signal</keyword>
<reference evidence="2 3" key="1">
    <citation type="submission" date="2015-07" db="EMBL/GenBank/DDBJ databases">
        <title>Emmonsia species relationships and genome sequence.</title>
        <authorList>
            <person name="Cuomo C.A."/>
            <person name="Schwartz I.S."/>
            <person name="Kenyon C."/>
            <person name="de Hoog G.S."/>
            <person name="Govender N.P."/>
            <person name="Botha A."/>
            <person name="Moreno L."/>
            <person name="de Vries M."/>
            <person name="Munoz J.F."/>
            <person name="Stielow J.B."/>
        </authorList>
    </citation>
    <scope>NUCLEOTIDE SEQUENCE [LARGE SCALE GENOMIC DNA]</scope>
    <source>
        <strain evidence="2 3">CBS 136260</strain>
    </source>
</reference>
<evidence type="ECO:0000256" key="1">
    <source>
        <dbReference type="SAM" id="SignalP"/>
    </source>
</evidence>
<organism evidence="2 3">
    <name type="scientific">Emergomyces africanus</name>
    <dbReference type="NCBI Taxonomy" id="1955775"/>
    <lineage>
        <taxon>Eukaryota</taxon>
        <taxon>Fungi</taxon>
        <taxon>Dikarya</taxon>
        <taxon>Ascomycota</taxon>
        <taxon>Pezizomycotina</taxon>
        <taxon>Eurotiomycetes</taxon>
        <taxon>Eurotiomycetidae</taxon>
        <taxon>Onygenales</taxon>
        <taxon>Ajellomycetaceae</taxon>
        <taxon>Emergomyces</taxon>
    </lineage>
</organism>
<keyword evidence="3" id="KW-1185">Reference proteome</keyword>
<evidence type="ECO:0000313" key="3">
    <source>
        <dbReference type="Proteomes" id="UP000091918"/>
    </source>
</evidence>
<feature type="signal peptide" evidence="1">
    <location>
        <begin position="1"/>
        <end position="23"/>
    </location>
</feature>
<proteinExistence type="predicted"/>
<dbReference type="AlphaFoldDB" id="A0A1B7NZQ1"/>
<protein>
    <recommendedName>
        <fullName evidence="4">Killer toxin Kp4 domain-containing protein</fullName>
    </recommendedName>
</protein>
<dbReference type="EMBL" id="LGUA01000335">
    <property type="protein sequence ID" value="OAX82234.1"/>
    <property type="molecule type" value="Genomic_DNA"/>
</dbReference>
<accession>A0A1B7NZQ1</accession>
<name>A0A1B7NZQ1_9EURO</name>
<gene>
    <name evidence="2" type="ORF">ACJ72_03413</name>
</gene>
<feature type="chain" id="PRO_5008598313" description="Killer toxin Kp4 domain-containing protein" evidence="1">
    <location>
        <begin position="24"/>
        <end position="145"/>
    </location>
</feature>
<dbReference type="OrthoDB" id="4188299at2759"/>
<dbReference type="Proteomes" id="UP000091918">
    <property type="component" value="Unassembled WGS sequence"/>
</dbReference>
<sequence>MKLSLVGFVALLATAATATPVEAAVDQSVNAAAPWICAKNDNGGHDMLRRVHSQFNRKFGAPRLNIAGGQCYTVICYNHYFGVCNRGLRTTLELSGDRNVAKNTNPGRKSGCVLMPRPTTHNFLEYVYGHVNHRQRAAKDTVRYC</sequence>
<comment type="caution">
    <text evidence="2">The sequence shown here is derived from an EMBL/GenBank/DDBJ whole genome shotgun (WGS) entry which is preliminary data.</text>
</comment>
<evidence type="ECO:0000313" key="2">
    <source>
        <dbReference type="EMBL" id="OAX82234.1"/>
    </source>
</evidence>
<evidence type="ECO:0008006" key="4">
    <source>
        <dbReference type="Google" id="ProtNLM"/>
    </source>
</evidence>